<feature type="compositionally biased region" description="Gly residues" evidence="1">
    <location>
        <begin position="109"/>
        <end position="119"/>
    </location>
</feature>
<dbReference type="AlphaFoldDB" id="A0A4R4YM13"/>
<protein>
    <submittedName>
        <fullName evidence="2">Uncharacterized protein</fullName>
    </submittedName>
</protein>
<dbReference type="EMBL" id="SMKQ01000098">
    <property type="protein sequence ID" value="TDD44522.1"/>
    <property type="molecule type" value="Genomic_DNA"/>
</dbReference>
<feature type="compositionally biased region" description="Low complexity" evidence="1">
    <location>
        <begin position="60"/>
        <end position="69"/>
    </location>
</feature>
<dbReference type="RefSeq" id="WP_132616726.1">
    <property type="nucleotide sequence ID" value="NZ_SMKQ01000098.1"/>
</dbReference>
<evidence type="ECO:0000313" key="2">
    <source>
        <dbReference type="EMBL" id="TDD44522.1"/>
    </source>
</evidence>
<feature type="compositionally biased region" description="Gly residues" evidence="1">
    <location>
        <begin position="70"/>
        <end position="82"/>
    </location>
</feature>
<proteinExistence type="predicted"/>
<organism evidence="2 3">
    <name type="scientific">Nonomuraea terrae</name>
    <dbReference type="NCBI Taxonomy" id="2530383"/>
    <lineage>
        <taxon>Bacteria</taxon>
        <taxon>Bacillati</taxon>
        <taxon>Actinomycetota</taxon>
        <taxon>Actinomycetes</taxon>
        <taxon>Streptosporangiales</taxon>
        <taxon>Streptosporangiaceae</taxon>
        <taxon>Nonomuraea</taxon>
    </lineage>
</organism>
<name>A0A4R4YM13_9ACTN</name>
<gene>
    <name evidence="2" type="ORF">E1286_26975</name>
</gene>
<dbReference type="OrthoDB" id="3515857at2"/>
<sequence>MVSVEAGPPDMDAIRSLIENHREVQPMEMPSVQVPPGEYGTGPWAPEDVGPDGPAGSVDPGTPGTDAGALGTGTGTPGGTGAGSYAPAETGAPGGRGADGASGVPETGPGAGGVAGRTV</sequence>
<keyword evidence="3" id="KW-1185">Reference proteome</keyword>
<reference evidence="2 3" key="1">
    <citation type="submission" date="2019-03" db="EMBL/GenBank/DDBJ databases">
        <title>Draft genome sequences of novel Actinobacteria.</title>
        <authorList>
            <person name="Sahin N."/>
            <person name="Ay H."/>
            <person name="Saygin H."/>
        </authorList>
    </citation>
    <scope>NUCLEOTIDE SEQUENCE [LARGE SCALE GENOMIC DNA]</scope>
    <source>
        <strain evidence="2 3">CH32</strain>
    </source>
</reference>
<accession>A0A4R4YM13</accession>
<evidence type="ECO:0000256" key="1">
    <source>
        <dbReference type="SAM" id="MobiDB-lite"/>
    </source>
</evidence>
<dbReference type="Proteomes" id="UP000295302">
    <property type="component" value="Unassembled WGS sequence"/>
</dbReference>
<evidence type="ECO:0000313" key="3">
    <source>
        <dbReference type="Proteomes" id="UP000295302"/>
    </source>
</evidence>
<comment type="caution">
    <text evidence="2">The sequence shown here is derived from an EMBL/GenBank/DDBJ whole genome shotgun (WGS) entry which is preliminary data.</text>
</comment>
<feature type="region of interest" description="Disordered" evidence="1">
    <location>
        <begin position="24"/>
        <end position="119"/>
    </location>
</feature>